<dbReference type="Proteomes" id="UP001430306">
    <property type="component" value="Unassembled WGS sequence"/>
</dbReference>
<evidence type="ECO:0008006" key="3">
    <source>
        <dbReference type="Google" id="ProtNLM"/>
    </source>
</evidence>
<organism evidence="1 2">
    <name type="scientific">Rhodopirellula halodulae</name>
    <dbReference type="NCBI Taxonomy" id="2894198"/>
    <lineage>
        <taxon>Bacteria</taxon>
        <taxon>Pseudomonadati</taxon>
        <taxon>Planctomycetota</taxon>
        <taxon>Planctomycetia</taxon>
        <taxon>Pirellulales</taxon>
        <taxon>Pirellulaceae</taxon>
        <taxon>Rhodopirellula</taxon>
    </lineage>
</organism>
<dbReference type="EMBL" id="JAJKFW010000017">
    <property type="protein sequence ID" value="MCC9642192.1"/>
    <property type="molecule type" value="Genomic_DNA"/>
</dbReference>
<accession>A0ABS8NF71</accession>
<name>A0ABS8NF71_9BACT</name>
<evidence type="ECO:0000313" key="2">
    <source>
        <dbReference type="Proteomes" id="UP001430306"/>
    </source>
</evidence>
<gene>
    <name evidence="1" type="ORF">LOC71_07895</name>
</gene>
<evidence type="ECO:0000313" key="1">
    <source>
        <dbReference type="EMBL" id="MCC9642192.1"/>
    </source>
</evidence>
<protein>
    <recommendedName>
        <fullName evidence="3">Lipoprotein</fullName>
    </recommendedName>
</protein>
<proteinExistence type="predicted"/>
<dbReference type="RefSeq" id="WP_230272951.1">
    <property type="nucleotide sequence ID" value="NZ_JAJKFW010000017.1"/>
</dbReference>
<keyword evidence="2" id="KW-1185">Reference proteome</keyword>
<comment type="caution">
    <text evidence="1">The sequence shown here is derived from an EMBL/GenBank/DDBJ whole genome shotgun (WGS) entry which is preliminary data.</text>
</comment>
<reference evidence="1" key="1">
    <citation type="submission" date="2021-11" db="EMBL/GenBank/DDBJ databases">
        <title>Genome sequence.</title>
        <authorList>
            <person name="Sun Q."/>
        </authorList>
    </citation>
    <scope>NUCLEOTIDE SEQUENCE</scope>
    <source>
        <strain evidence="1">JC740</strain>
    </source>
</reference>
<sequence>MLQKHVALGDRVASQLRVNLNGVRKTNTEENMTATTDLPSFNASSLFLCCTLLLFGCASFQEDGFVIPHGTPIKHQEIPRELRMKLALPEGASVKRYGDDPEDASYRIEYADGTISIVRSDGSSGGGMM</sequence>